<organism evidence="6 7">
    <name type="scientific">Thermosyntropha lipolytica DSM 11003</name>
    <dbReference type="NCBI Taxonomy" id="1123382"/>
    <lineage>
        <taxon>Bacteria</taxon>
        <taxon>Bacillati</taxon>
        <taxon>Bacillota</taxon>
        <taxon>Clostridia</taxon>
        <taxon>Eubacteriales</taxon>
        <taxon>Syntrophomonadaceae</taxon>
        <taxon>Thermosyntropha</taxon>
    </lineage>
</organism>
<proteinExistence type="predicted"/>
<dbReference type="PROSITE" id="PS00455">
    <property type="entry name" value="AMP_BINDING"/>
    <property type="match status" value="1"/>
</dbReference>
<protein>
    <recommendedName>
        <fullName evidence="4">Acyl-CoA synthetase</fullName>
    </recommendedName>
</protein>
<dbReference type="RefSeq" id="WP_159432301.1">
    <property type="nucleotide sequence ID" value="NZ_FQWY01000008.1"/>
</dbReference>
<sequence length="633" mass="72583">MQKSGEKKYLLTNTSIEDQFEARLAEEKHLGWMIRKRVEKYGAVKTAVRHKLYGSWEAFSWQQFGEMIADCACSLLHLGVQEGELVGIFSPNCVYWAVADFACFYIRAASVPVYATNSAAELKYIVDHAEIRVLFVCNEEQYNKALSIKDTCPSLDYIIVFDRRVKIQAEDNIMYFDDFLKLGRKMSYQEEMEKRLHKAGPDDLATIIYTSGTTGTPKGVMLTHRNWFATFLQNHIDFTGVAPGYRIPITEDAVNLAFLPLSHIFERAWTYNIFCGGGQVDYCHDTKALEEFLRESRPHYMCSVPRLWEKIHAKVLHDVNNAAPLKKKLFFWSIETGKKYHYRLKEGKIPFTLKLKYRLADKIVLHKIREVFGGRCRVYNVGGAPFSAEIGEFFFAAGVYLFQGYGLTECFPICVSTPERNRFGTCGPVVPLIDIRISEEGEIQVKGPAMTPGYYKDPEKTKEIFTADGWLKTGDVGHLNEEGFVVITDRIKDLFKTSGGKYIAPQHIETLLVADYYIEQAVAIGDNRNFVSALIVPAFEALKEYAAQNNIPFKTNEDLVKHPRIIEFYRQRIDELTADLGQVEKIKRFTLMPHEFTQETGELTPTLKVKRKVINEKYKDIIDAMYRDINDNL</sequence>
<dbReference type="PANTHER" id="PTHR43272:SF32">
    <property type="entry name" value="AMP-DEPENDENT SYNTHETASE_LIGASE DOMAIN-CONTAINING PROTEIN"/>
    <property type="match status" value="1"/>
</dbReference>
<dbReference type="PRINTS" id="PR00154">
    <property type="entry name" value="AMPBINDING"/>
</dbReference>
<dbReference type="CDD" id="cd05907">
    <property type="entry name" value="VL_LC_FACS_like"/>
    <property type="match status" value="1"/>
</dbReference>
<dbReference type="InterPro" id="IPR020459">
    <property type="entry name" value="AMP-binding"/>
</dbReference>
<dbReference type="InterPro" id="IPR020845">
    <property type="entry name" value="AMP-binding_CS"/>
</dbReference>
<dbReference type="Pfam" id="PF00501">
    <property type="entry name" value="AMP-binding"/>
    <property type="match status" value="1"/>
</dbReference>
<dbReference type="PANTHER" id="PTHR43272">
    <property type="entry name" value="LONG-CHAIN-FATTY-ACID--COA LIGASE"/>
    <property type="match status" value="1"/>
</dbReference>
<gene>
    <name evidence="6" type="ORF">SAMN02745221_00716</name>
</gene>
<dbReference type="Gene3D" id="3.40.50.12780">
    <property type="entry name" value="N-terminal domain of ligase-like"/>
    <property type="match status" value="1"/>
</dbReference>
<evidence type="ECO:0000256" key="4">
    <source>
        <dbReference type="ARBA" id="ARBA00032875"/>
    </source>
</evidence>
<dbReference type="OrthoDB" id="9778383at2"/>
<dbReference type="AlphaFoldDB" id="A0A1M5LQC5"/>
<evidence type="ECO:0000256" key="2">
    <source>
        <dbReference type="ARBA" id="ARBA00022832"/>
    </source>
</evidence>
<evidence type="ECO:0000313" key="6">
    <source>
        <dbReference type="EMBL" id="SHG66543.1"/>
    </source>
</evidence>
<feature type="domain" description="AMP-dependent synthetase/ligase" evidence="5">
    <location>
        <begin position="36"/>
        <end position="455"/>
    </location>
</feature>
<keyword evidence="7" id="KW-1185">Reference proteome</keyword>
<dbReference type="InterPro" id="IPR000873">
    <property type="entry name" value="AMP-dep_synth/lig_dom"/>
</dbReference>
<keyword evidence="1" id="KW-0436">Ligase</keyword>
<dbReference type="GO" id="GO:0016020">
    <property type="term" value="C:membrane"/>
    <property type="evidence" value="ECO:0007669"/>
    <property type="project" value="TreeGrafter"/>
</dbReference>
<dbReference type="GO" id="GO:0004467">
    <property type="term" value="F:long-chain fatty acid-CoA ligase activity"/>
    <property type="evidence" value="ECO:0007669"/>
    <property type="project" value="TreeGrafter"/>
</dbReference>
<dbReference type="EMBL" id="FQWY01000008">
    <property type="protein sequence ID" value="SHG66543.1"/>
    <property type="molecule type" value="Genomic_DNA"/>
</dbReference>
<dbReference type="Pfam" id="PF23562">
    <property type="entry name" value="AMP-binding_C_3"/>
    <property type="match status" value="1"/>
</dbReference>
<evidence type="ECO:0000313" key="7">
    <source>
        <dbReference type="Proteomes" id="UP000242329"/>
    </source>
</evidence>
<name>A0A1M5LQC5_9FIRM</name>
<dbReference type="InterPro" id="IPR042099">
    <property type="entry name" value="ANL_N_sf"/>
</dbReference>
<evidence type="ECO:0000256" key="3">
    <source>
        <dbReference type="ARBA" id="ARBA00023098"/>
    </source>
</evidence>
<keyword evidence="3" id="KW-0443">Lipid metabolism</keyword>
<evidence type="ECO:0000256" key="1">
    <source>
        <dbReference type="ARBA" id="ARBA00022598"/>
    </source>
</evidence>
<dbReference type="STRING" id="1123382.SAMN02745221_00716"/>
<accession>A0A1M5LQC5</accession>
<evidence type="ECO:0000259" key="5">
    <source>
        <dbReference type="Pfam" id="PF00501"/>
    </source>
</evidence>
<keyword evidence="2" id="KW-0276">Fatty acid metabolism</keyword>
<reference evidence="7" key="1">
    <citation type="submission" date="2016-11" db="EMBL/GenBank/DDBJ databases">
        <authorList>
            <person name="Varghese N."/>
            <person name="Submissions S."/>
        </authorList>
    </citation>
    <scope>NUCLEOTIDE SEQUENCE [LARGE SCALE GENOMIC DNA]</scope>
    <source>
        <strain evidence="7">DSM 11003</strain>
    </source>
</reference>
<dbReference type="SUPFAM" id="SSF56801">
    <property type="entry name" value="Acetyl-CoA synthetase-like"/>
    <property type="match status" value="1"/>
</dbReference>
<dbReference type="Proteomes" id="UP000242329">
    <property type="component" value="Unassembled WGS sequence"/>
</dbReference>